<organism evidence="1">
    <name type="scientific">Nothobranchius rachovii</name>
    <name type="common">bluefin notho</name>
    <dbReference type="NCBI Taxonomy" id="451742"/>
    <lineage>
        <taxon>Eukaryota</taxon>
        <taxon>Metazoa</taxon>
        <taxon>Chordata</taxon>
        <taxon>Craniata</taxon>
        <taxon>Vertebrata</taxon>
        <taxon>Euteleostomi</taxon>
        <taxon>Actinopterygii</taxon>
        <taxon>Neopterygii</taxon>
        <taxon>Teleostei</taxon>
        <taxon>Neoteleostei</taxon>
        <taxon>Acanthomorphata</taxon>
        <taxon>Ovalentaria</taxon>
        <taxon>Atherinomorphae</taxon>
        <taxon>Cyprinodontiformes</taxon>
        <taxon>Nothobranchiidae</taxon>
        <taxon>Nothobranchius</taxon>
    </lineage>
</organism>
<feature type="non-terminal residue" evidence="1">
    <location>
        <position position="45"/>
    </location>
</feature>
<proteinExistence type="predicted"/>
<protein>
    <submittedName>
        <fullName evidence="1">Dishevelled associated activator of morphogenesis 2</fullName>
    </submittedName>
</protein>
<accession>A0A1A8RBP9</accession>
<feature type="non-terminal residue" evidence="1">
    <location>
        <position position="1"/>
    </location>
</feature>
<name>A0A1A8RBP9_9TELE</name>
<gene>
    <name evidence="1" type="primary">DAAM2</name>
</gene>
<dbReference type="AlphaFoldDB" id="A0A1A8RBP9"/>
<evidence type="ECO:0000313" key="1">
    <source>
        <dbReference type="EMBL" id="SBS03500.1"/>
    </source>
</evidence>
<reference evidence="1" key="1">
    <citation type="submission" date="2016-05" db="EMBL/GenBank/DDBJ databases">
        <authorList>
            <person name="Lavstsen T."/>
            <person name="Jespersen J.S."/>
        </authorList>
    </citation>
    <scope>NUCLEOTIDE SEQUENCE</scope>
    <source>
        <tissue evidence="1">Brain</tissue>
    </source>
</reference>
<dbReference type="EMBL" id="HAEH01015795">
    <property type="protein sequence ID" value="SBS03500.1"/>
    <property type="molecule type" value="Transcribed_RNA"/>
</dbReference>
<reference evidence="1" key="2">
    <citation type="submission" date="2016-06" db="EMBL/GenBank/DDBJ databases">
        <title>The genome of a short-lived fish provides insights into sex chromosome evolution and the genetic control of aging.</title>
        <authorList>
            <person name="Reichwald K."/>
            <person name="Felder M."/>
            <person name="Petzold A."/>
            <person name="Koch P."/>
            <person name="Groth M."/>
            <person name="Platzer M."/>
        </authorList>
    </citation>
    <scope>NUCLEOTIDE SEQUENCE</scope>
    <source>
        <tissue evidence="1">Brain</tissue>
    </source>
</reference>
<sequence>KNTKYTYNRLLRDMLTAPPFSHKQSLTAWRIFSALINPRSSCCFR</sequence>